<dbReference type="Pfam" id="PF05050">
    <property type="entry name" value="Methyltransf_21"/>
    <property type="match status" value="1"/>
</dbReference>
<proteinExistence type="predicted"/>
<dbReference type="InterPro" id="IPR006342">
    <property type="entry name" value="FkbM_mtfrase"/>
</dbReference>
<dbReference type="Gene3D" id="3.40.50.150">
    <property type="entry name" value="Vaccinia Virus protein VP39"/>
    <property type="match status" value="1"/>
</dbReference>
<dbReference type="STRING" id="1817768.A3A87_09950"/>
<evidence type="ECO:0000259" key="1">
    <source>
        <dbReference type="Pfam" id="PF05050"/>
    </source>
</evidence>
<sequence>MPGKLFNSPAQHLLVSMHRLVSPHLNLHGGIFGKVYRHIYFSYKNIIDRHLIATARKLAKPGTQVIDVGANIGFFSVAIARHAEVSLLAFEPDRENFQNLGRVTVEHDLGSRIHPYMLALSDTTGTGSLYLSDLAPTDHKLINSRSSRTVEIAMTRLDDFFAQHADLAKTPVSLIKIDVQGAELLVLRGMPQTLRTNDYPPILVEYSPDDLVHAGVTPEKFFSTFDALGYRPHTLPELSPRHPDWFIDNTRGAYLDLAMIHSTATA</sequence>
<accession>A0A1F6U2Q7</accession>
<dbReference type="Proteomes" id="UP000179037">
    <property type="component" value="Unassembled WGS sequence"/>
</dbReference>
<evidence type="ECO:0000313" key="2">
    <source>
        <dbReference type="EMBL" id="OGI51612.1"/>
    </source>
</evidence>
<dbReference type="PANTHER" id="PTHR34203">
    <property type="entry name" value="METHYLTRANSFERASE, FKBM FAMILY PROTEIN"/>
    <property type="match status" value="1"/>
</dbReference>
<name>A0A1F6U2Q7_9PROT</name>
<reference evidence="2 3" key="1">
    <citation type="journal article" date="2016" name="Nat. Commun.">
        <title>Thousands of microbial genomes shed light on interconnected biogeochemical processes in an aquifer system.</title>
        <authorList>
            <person name="Anantharaman K."/>
            <person name="Brown C.T."/>
            <person name="Hug L.A."/>
            <person name="Sharon I."/>
            <person name="Castelle C.J."/>
            <person name="Probst A.J."/>
            <person name="Thomas B.C."/>
            <person name="Singh A."/>
            <person name="Wilkins M.J."/>
            <person name="Karaoz U."/>
            <person name="Brodie E.L."/>
            <person name="Williams K.H."/>
            <person name="Hubbard S.S."/>
            <person name="Banfield J.F."/>
        </authorList>
    </citation>
    <scope>NUCLEOTIDE SEQUENCE [LARGE SCALE GENOMIC DNA]</scope>
</reference>
<comment type="caution">
    <text evidence="2">The sequence shown here is derived from an EMBL/GenBank/DDBJ whole genome shotgun (WGS) entry which is preliminary data.</text>
</comment>
<dbReference type="SUPFAM" id="SSF53335">
    <property type="entry name" value="S-adenosyl-L-methionine-dependent methyltransferases"/>
    <property type="match status" value="1"/>
</dbReference>
<dbReference type="InterPro" id="IPR052514">
    <property type="entry name" value="SAM-dependent_MTase"/>
</dbReference>
<dbReference type="PANTHER" id="PTHR34203:SF15">
    <property type="entry name" value="SLL1173 PROTEIN"/>
    <property type="match status" value="1"/>
</dbReference>
<dbReference type="AlphaFoldDB" id="A0A1F6U2Q7"/>
<evidence type="ECO:0000313" key="3">
    <source>
        <dbReference type="Proteomes" id="UP000179037"/>
    </source>
</evidence>
<protein>
    <recommendedName>
        <fullName evidence="1">Methyltransferase FkbM domain-containing protein</fullName>
    </recommendedName>
</protein>
<organism evidence="2 3">
    <name type="scientific">Candidatus Muproteobacteria bacterium RIFCSPLOWO2_01_FULL_60_18</name>
    <dbReference type="NCBI Taxonomy" id="1817768"/>
    <lineage>
        <taxon>Bacteria</taxon>
        <taxon>Pseudomonadati</taxon>
        <taxon>Pseudomonadota</taxon>
        <taxon>Candidatus Muproteobacteria</taxon>
    </lineage>
</organism>
<dbReference type="InterPro" id="IPR029063">
    <property type="entry name" value="SAM-dependent_MTases_sf"/>
</dbReference>
<feature type="domain" description="Methyltransferase FkbM" evidence="1">
    <location>
        <begin position="67"/>
        <end position="231"/>
    </location>
</feature>
<gene>
    <name evidence="2" type="ORF">A3A87_09950</name>
</gene>
<dbReference type="EMBL" id="MFTC01000036">
    <property type="protein sequence ID" value="OGI51612.1"/>
    <property type="molecule type" value="Genomic_DNA"/>
</dbReference>
<dbReference type="NCBIfam" id="TIGR01444">
    <property type="entry name" value="fkbM_fam"/>
    <property type="match status" value="1"/>
</dbReference>